<dbReference type="PANTHER" id="PTHR11820:SF100">
    <property type="entry name" value="FUMARYLACETOACETATE HYDROLASE FAMILY PROTEIN (AFU_ORTHOLOGUE AFUA_4G01490)"/>
    <property type="match status" value="1"/>
</dbReference>
<evidence type="ECO:0000256" key="2">
    <source>
        <dbReference type="ARBA" id="ARBA00022723"/>
    </source>
</evidence>
<evidence type="ECO:0000256" key="1">
    <source>
        <dbReference type="ARBA" id="ARBA00010211"/>
    </source>
</evidence>
<dbReference type="GO" id="GO:0046872">
    <property type="term" value="F:metal ion binding"/>
    <property type="evidence" value="ECO:0007669"/>
    <property type="project" value="UniProtKB-KW"/>
</dbReference>
<proteinExistence type="inferred from homology"/>
<protein>
    <recommendedName>
        <fullName evidence="3">Fumarylacetoacetase-like C-terminal domain-containing protein</fullName>
    </recommendedName>
</protein>
<dbReference type="GO" id="GO:0050163">
    <property type="term" value="F:oxaloacetate tautomerase activity"/>
    <property type="evidence" value="ECO:0007669"/>
    <property type="project" value="UniProtKB-ARBA"/>
</dbReference>
<gene>
    <name evidence="4" type="ORF">BCR39DRAFT_546370</name>
</gene>
<dbReference type="Gene3D" id="3.90.850.10">
    <property type="entry name" value="Fumarylacetoacetase-like, C-terminal domain"/>
    <property type="match status" value="1"/>
</dbReference>
<comment type="similarity">
    <text evidence="1">Belongs to the FAH family.</text>
</comment>
<dbReference type="SUPFAM" id="SSF56529">
    <property type="entry name" value="FAH"/>
    <property type="match status" value="1"/>
</dbReference>
<dbReference type="FunFam" id="3.90.850.10:FF:000002">
    <property type="entry name" value="2-hydroxyhepta-2,4-diene-1,7-dioate isomerase"/>
    <property type="match status" value="1"/>
</dbReference>
<dbReference type="Proteomes" id="UP000193986">
    <property type="component" value="Unassembled WGS sequence"/>
</dbReference>
<dbReference type="Pfam" id="PF01557">
    <property type="entry name" value="FAA_hydrolase"/>
    <property type="match status" value="1"/>
</dbReference>
<dbReference type="STRING" id="71784.A0A1Y2AQH5"/>
<accession>A0A1Y2AQH5</accession>
<evidence type="ECO:0000259" key="3">
    <source>
        <dbReference type="Pfam" id="PF01557"/>
    </source>
</evidence>
<feature type="domain" description="Fumarylacetoacetase-like C-terminal" evidence="3">
    <location>
        <begin position="82"/>
        <end position="295"/>
    </location>
</feature>
<sequence>MVSWSRLIRFVPAEDPSSILYGEPQGDDFGDIGALADDGRLKAAVIEVDSSGPLSDSAKLTETILTVGKLLGPLAPDDCTDIKCIGLNYKKHIEEAGRSLPPFPSLFIKPTTSLGDYNEVVPIPKCAQEGEADYEGEVCAIIGEDCKNVGVENALDYVVGYTAGDDVSARKWQRLKERAGGVPQWCFSKGFDKFAPLGPMIVSTEIIPDPSTLHMKVHINGEERQDTPVSDLVFDIPTLVSFLSQGTTLRRGTVIMTGTPGGVGCSGPEDKWSPLKDNDKIEISVTDIGTLRHTVKYE</sequence>
<dbReference type="GO" id="GO:0006107">
    <property type="term" value="P:oxaloacetate metabolic process"/>
    <property type="evidence" value="ECO:0007669"/>
    <property type="project" value="UniProtKB-ARBA"/>
</dbReference>
<dbReference type="AlphaFoldDB" id="A0A1Y2AQH5"/>
<comment type="caution">
    <text evidence="4">The sequence shown here is derived from an EMBL/GenBank/DDBJ whole genome shotgun (WGS) entry which is preliminary data.</text>
</comment>
<evidence type="ECO:0000313" key="5">
    <source>
        <dbReference type="Proteomes" id="UP000193986"/>
    </source>
</evidence>
<keyword evidence="5" id="KW-1185">Reference proteome</keyword>
<dbReference type="InterPro" id="IPR036663">
    <property type="entry name" value="Fumarylacetoacetase_C_sf"/>
</dbReference>
<name>A0A1Y2AQH5_9TREE</name>
<reference evidence="4 5" key="1">
    <citation type="submission" date="2016-07" db="EMBL/GenBank/DDBJ databases">
        <title>Pervasive Adenine N6-methylation of Active Genes in Fungi.</title>
        <authorList>
            <consortium name="DOE Joint Genome Institute"/>
            <person name="Mondo S.J."/>
            <person name="Dannebaum R.O."/>
            <person name="Kuo R.C."/>
            <person name="Labutti K."/>
            <person name="Haridas S."/>
            <person name="Kuo A."/>
            <person name="Salamov A."/>
            <person name="Ahrendt S.R."/>
            <person name="Lipzen A."/>
            <person name="Sullivan W."/>
            <person name="Andreopoulos W.B."/>
            <person name="Clum A."/>
            <person name="Lindquist E."/>
            <person name="Daum C."/>
            <person name="Ramamoorthy G.K."/>
            <person name="Gryganskyi A."/>
            <person name="Culley D."/>
            <person name="Magnuson J.K."/>
            <person name="James T.Y."/>
            <person name="O'Malley M.A."/>
            <person name="Stajich J.E."/>
            <person name="Spatafora J.W."/>
            <person name="Visel A."/>
            <person name="Grigoriev I.V."/>
        </authorList>
    </citation>
    <scope>NUCLEOTIDE SEQUENCE [LARGE SCALE GENOMIC DNA]</scope>
    <source>
        <strain evidence="4 5">68-887.2</strain>
    </source>
</reference>
<keyword evidence="2" id="KW-0479">Metal-binding</keyword>
<dbReference type="InterPro" id="IPR011234">
    <property type="entry name" value="Fumarylacetoacetase-like_C"/>
</dbReference>
<dbReference type="InParanoid" id="A0A1Y2AQH5"/>
<evidence type="ECO:0000313" key="4">
    <source>
        <dbReference type="EMBL" id="ORY24550.1"/>
    </source>
</evidence>
<organism evidence="4 5">
    <name type="scientific">Naematelia encephala</name>
    <dbReference type="NCBI Taxonomy" id="71784"/>
    <lineage>
        <taxon>Eukaryota</taxon>
        <taxon>Fungi</taxon>
        <taxon>Dikarya</taxon>
        <taxon>Basidiomycota</taxon>
        <taxon>Agaricomycotina</taxon>
        <taxon>Tremellomycetes</taxon>
        <taxon>Tremellales</taxon>
        <taxon>Naemateliaceae</taxon>
        <taxon>Naematelia</taxon>
    </lineage>
</organism>
<dbReference type="EMBL" id="MCFC01000066">
    <property type="protein sequence ID" value="ORY24550.1"/>
    <property type="molecule type" value="Genomic_DNA"/>
</dbReference>
<dbReference type="OrthoDB" id="411064at2759"/>
<dbReference type="PANTHER" id="PTHR11820">
    <property type="entry name" value="ACYLPYRUVASE"/>
    <property type="match status" value="1"/>
</dbReference>